<dbReference type="EMBL" id="RCMI01002343">
    <property type="protein sequence ID" value="KAG2877121.1"/>
    <property type="molecule type" value="Genomic_DNA"/>
</dbReference>
<feature type="compositionally biased region" description="Basic and acidic residues" evidence="1">
    <location>
        <begin position="87"/>
        <end position="100"/>
    </location>
</feature>
<protein>
    <submittedName>
        <fullName evidence="3">Uncharacterized protein</fullName>
    </submittedName>
</protein>
<evidence type="ECO:0000313" key="7">
    <source>
        <dbReference type="EMBL" id="KAG3202993.1"/>
    </source>
</evidence>
<organism evidence="3 8">
    <name type="scientific">Phytophthora cactorum</name>
    <dbReference type="NCBI Taxonomy" id="29920"/>
    <lineage>
        <taxon>Eukaryota</taxon>
        <taxon>Sar</taxon>
        <taxon>Stramenopiles</taxon>
        <taxon>Oomycota</taxon>
        <taxon>Peronosporomycetes</taxon>
        <taxon>Peronosporales</taxon>
        <taxon>Peronosporaceae</taxon>
        <taxon>Phytophthora</taxon>
    </lineage>
</organism>
<dbReference type="AlphaFoldDB" id="A0A8T0ZIL5"/>
<dbReference type="EMBL" id="RCMG01000117">
    <property type="protein sequence ID" value="KAG2862860.1"/>
    <property type="molecule type" value="Genomic_DNA"/>
</dbReference>
<keyword evidence="2" id="KW-0812">Transmembrane</keyword>
<feature type="region of interest" description="Disordered" evidence="1">
    <location>
        <begin position="87"/>
        <end position="106"/>
    </location>
</feature>
<evidence type="ECO:0000256" key="1">
    <source>
        <dbReference type="SAM" id="MobiDB-lite"/>
    </source>
</evidence>
<evidence type="ECO:0000313" key="8">
    <source>
        <dbReference type="Proteomes" id="UP000735874"/>
    </source>
</evidence>
<dbReference type="EMBL" id="RCMK01000105">
    <property type="protein sequence ID" value="KAG2948714.1"/>
    <property type="molecule type" value="Genomic_DNA"/>
</dbReference>
<dbReference type="EMBL" id="RCML01000023">
    <property type="protein sequence ID" value="KAG2997720.1"/>
    <property type="molecule type" value="Genomic_DNA"/>
</dbReference>
<sequence length="143" mass="14413">MNLKPYSDLLLLAGLLTDQASLVPLTDSAAQSLSFAVTAVVALTGSEVMALVVVGLLRSGLAAMLRRDYLRLDQAVAVLTDLAATRPTDDSADEHGDAAHRLGGGDALGRGGDTSHGFGGGAHGLSGDVAHRLGGGVGRMHGS</sequence>
<dbReference type="Proteomes" id="UP000697107">
    <property type="component" value="Unassembled WGS sequence"/>
</dbReference>
<evidence type="ECO:0000313" key="4">
    <source>
        <dbReference type="EMBL" id="KAG2877121.1"/>
    </source>
</evidence>
<evidence type="ECO:0000313" key="5">
    <source>
        <dbReference type="EMBL" id="KAG2948714.1"/>
    </source>
</evidence>
<gene>
    <name evidence="3" type="ORF">PC113_g5896</name>
    <name evidence="4" type="ORF">PC115_g23442</name>
    <name evidence="5" type="ORF">PC117_g5843</name>
    <name evidence="6" type="ORF">PC118_g1768</name>
    <name evidence="7" type="ORF">PC129_g23084</name>
</gene>
<comment type="caution">
    <text evidence="3">The sequence shown here is derived from an EMBL/GenBank/DDBJ whole genome shotgun (WGS) entry which is preliminary data.</text>
</comment>
<evidence type="ECO:0000313" key="6">
    <source>
        <dbReference type="EMBL" id="KAG2997720.1"/>
    </source>
</evidence>
<evidence type="ECO:0000256" key="2">
    <source>
        <dbReference type="SAM" id="Phobius"/>
    </source>
</evidence>
<dbReference type="EMBL" id="RCMV01002413">
    <property type="protein sequence ID" value="KAG3202993.1"/>
    <property type="molecule type" value="Genomic_DNA"/>
</dbReference>
<keyword evidence="2" id="KW-0472">Membrane</keyword>
<accession>A0A8T0ZIL5</accession>
<dbReference type="Proteomes" id="UP000774804">
    <property type="component" value="Unassembled WGS sequence"/>
</dbReference>
<dbReference type="Proteomes" id="UP000735874">
    <property type="component" value="Unassembled WGS sequence"/>
</dbReference>
<dbReference type="Proteomes" id="UP000760860">
    <property type="component" value="Unassembled WGS sequence"/>
</dbReference>
<name>A0A8T0ZIL5_9STRA</name>
<dbReference type="Proteomes" id="UP000736787">
    <property type="component" value="Unassembled WGS sequence"/>
</dbReference>
<reference evidence="3" key="1">
    <citation type="submission" date="2018-10" db="EMBL/GenBank/DDBJ databases">
        <title>Effector identification in a new, highly contiguous assembly of the strawberry crown rot pathogen Phytophthora cactorum.</title>
        <authorList>
            <person name="Armitage A.D."/>
            <person name="Nellist C.F."/>
            <person name="Bates H."/>
            <person name="Vickerstaff R.J."/>
            <person name="Harrison R.J."/>
        </authorList>
    </citation>
    <scope>NUCLEOTIDE SEQUENCE</scope>
    <source>
        <strain evidence="3">15-7</strain>
        <strain evidence="4">4032</strain>
        <strain evidence="5">4040</strain>
        <strain evidence="6">P415</strain>
        <strain evidence="7">P421</strain>
    </source>
</reference>
<evidence type="ECO:0000313" key="3">
    <source>
        <dbReference type="EMBL" id="KAG2862860.1"/>
    </source>
</evidence>
<feature type="transmembrane region" description="Helical" evidence="2">
    <location>
        <begin position="32"/>
        <end position="57"/>
    </location>
</feature>
<keyword evidence="2" id="KW-1133">Transmembrane helix</keyword>
<proteinExistence type="predicted"/>